<sequence>MLDRRIKNRGQGWLAVLLAITLIFSLPVGSTFAAEDKVTGIEFDYDPFDYNSGTSSFHLIVEDEKINIGVLASIEGSTSKKDVTSAVTWKSSNTNYVKVDKGVLTGVGKGTATISATYKDYKISIRATSDYLYDSVTIMDNNVAAPSKADGEVGKTITYTLNGSKNSVVEDVTSEAVWTTSNASIATVDEGTITFLGTGTVTIAAKLKGKSDSIVFNVTSPYKTISISPNELLELEIGEDDRIVQATAVLKTGGSIDVTESANWTSTNPQIASVEKGVITPISAGKTTVNVSHMGVTTSVEVVVRTAYQSIRLSPENEYHMLLQDKPLQIEAEVLNNSNVSYNATQLADWTSSNVVVATVSNGLVTPKAIGTTKITASYKGISRSITITVYPSITGLSIDSETIDGFVNSSEKLPAVTGHLFDGSKIDVSKLVQWSSEDEKVAVIKDGKWTVKELGETTLTAKIKNYEADVKLIAHTKPLKLIADAANLNIVIGKDVPYPSVTVINEDGEEEDVSKKVKWKSSSDNLLLKSTTLRGLEAATVTLTATYLNKSTTVKVRIEEEIVKIVADPNALELNPNRSKSIKVTGYYKDGRSVVLSSKIDWTISSPNLASIKGSTVKALTVGTGTLSGSYQGKTVNIPIKVTPKLKNLSVSDKSAKLAPGETFSVKLTANYTTGNPVVVTEAATWTSSKASVATVKNGKITAVGKGSATIKATYGDKSISIRVTVK</sequence>
<dbReference type="Pfam" id="PF02368">
    <property type="entry name" value="Big_2"/>
    <property type="match status" value="1"/>
</dbReference>
<organism evidence="2 3">
    <name type="scientific">Paenibacillus septentrionalis</name>
    <dbReference type="NCBI Taxonomy" id="429342"/>
    <lineage>
        <taxon>Bacteria</taxon>
        <taxon>Bacillati</taxon>
        <taxon>Bacillota</taxon>
        <taxon>Bacilli</taxon>
        <taxon>Bacillales</taxon>
        <taxon>Paenibacillaceae</taxon>
        <taxon>Paenibacillus</taxon>
    </lineage>
</organism>
<feature type="domain" description="BIG2" evidence="1">
    <location>
        <begin position="393"/>
        <end position="474"/>
    </location>
</feature>
<evidence type="ECO:0000313" key="2">
    <source>
        <dbReference type="EMBL" id="MFC6335131.1"/>
    </source>
</evidence>
<protein>
    <submittedName>
        <fullName evidence="2">Ig domain-containing protein</fullName>
    </submittedName>
</protein>
<feature type="domain" description="BIG2" evidence="1">
    <location>
        <begin position="646"/>
        <end position="726"/>
    </location>
</feature>
<proteinExistence type="predicted"/>
<name>A0ABW1VB93_9BACL</name>
<dbReference type="RefSeq" id="WP_379238483.1">
    <property type="nucleotide sequence ID" value="NZ_JBHSTE010000011.1"/>
</dbReference>
<feature type="domain" description="BIG2" evidence="1">
    <location>
        <begin position="53"/>
        <end position="128"/>
    </location>
</feature>
<feature type="domain" description="BIG2" evidence="1">
    <location>
        <begin position="562"/>
        <end position="642"/>
    </location>
</feature>
<dbReference type="Proteomes" id="UP001596233">
    <property type="component" value="Unassembled WGS sequence"/>
</dbReference>
<feature type="domain" description="BIG2" evidence="1">
    <location>
        <begin position="491"/>
        <end position="558"/>
    </location>
</feature>
<dbReference type="Gene3D" id="2.60.40.1080">
    <property type="match status" value="8"/>
</dbReference>
<reference evidence="3" key="1">
    <citation type="journal article" date="2019" name="Int. J. Syst. Evol. Microbiol.">
        <title>The Global Catalogue of Microorganisms (GCM) 10K type strain sequencing project: providing services to taxonomists for standard genome sequencing and annotation.</title>
        <authorList>
            <consortium name="The Broad Institute Genomics Platform"/>
            <consortium name="The Broad Institute Genome Sequencing Center for Infectious Disease"/>
            <person name="Wu L."/>
            <person name="Ma J."/>
        </authorList>
    </citation>
    <scope>NUCLEOTIDE SEQUENCE [LARGE SCALE GENOMIC DNA]</scope>
    <source>
        <strain evidence="3">PCU 280</strain>
    </source>
</reference>
<dbReference type="SMART" id="SM00635">
    <property type="entry name" value="BID_2"/>
    <property type="match status" value="8"/>
</dbReference>
<evidence type="ECO:0000313" key="3">
    <source>
        <dbReference type="Proteomes" id="UP001596233"/>
    </source>
</evidence>
<dbReference type="SUPFAM" id="SSF49373">
    <property type="entry name" value="Invasin/intimin cell-adhesion fragments"/>
    <property type="match status" value="5"/>
</dbReference>
<comment type="caution">
    <text evidence="2">The sequence shown here is derived from an EMBL/GenBank/DDBJ whole genome shotgun (WGS) entry which is preliminary data.</text>
</comment>
<accession>A0ABW1VB93</accession>
<keyword evidence="3" id="KW-1185">Reference proteome</keyword>
<dbReference type="InterPro" id="IPR008964">
    <property type="entry name" value="Invasin/intimin_cell_adhesion"/>
</dbReference>
<dbReference type="EMBL" id="JBHSTE010000011">
    <property type="protein sequence ID" value="MFC6335131.1"/>
    <property type="molecule type" value="Genomic_DNA"/>
</dbReference>
<feature type="domain" description="BIG2" evidence="1">
    <location>
        <begin position="132"/>
        <end position="217"/>
    </location>
</feature>
<feature type="domain" description="BIG2" evidence="1">
    <location>
        <begin position="307"/>
        <end position="389"/>
    </location>
</feature>
<evidence type="ECO:0000259" key="1">
    <source>
        <dbReference type="SMART" id="SM00635"/>
    </source>
</evidence>
<dbReference type="InterPro" id="IPR003343">
    <property type="entry name" value="Big_2"/>
</dbReference>
<gene>
    <name evidence="2" type="ORF">ACFP56_21075</name>
</gene>
<feature type="domain" description="BIG2" evidence="1">
    <location>
        <begin position="221"/>
        <end position="304"/>
    </location>
</feature>